<keyword evidence="6 13" id="KW-0028">Amino-acid biosynthesis</keyword>
<dbReference type="EC" id="2.5.1.47" evidence="4 13"/>
<dbReference type="InterPro" id="IPR001216">
    <property type="entry name" value="P-phosphate_BS"/>
</dbReference>
<dbReference type="PROSITE" id="PS00901">
    <property type="entry name" value="CYS_SYNTHASE"/>
    <property type="match status" value="1"/>
</dbReference>
<dbReference type="NCBIfam" id="TIGR01136">
    <property type="entry name" value="cysKM"/>
    <property type="match status" value="1"/>
</dbReference>
<feature type="binding site" evidence="11">
    <location>
        <position position="74"/>
    </location>
    <ligand>
        <name>pyridoxal 5'-phosphate</name>
        <dbReference type="ChEBI" id="CHEBI:597326"/>
    </ligand>
</feature>
<evidence type="ECO:0000259" key="14">
    <source>
        <dbReference type="Pfam" id="PF00291"/>
    </source>
</evidence>
<evidence type="ECO:0000313" key="16">
    <source>
        <dbReference type="Proteomes" id="UP000030652"/>
    </source>
</evidence>
<dbReference type="PATRIC" id="fig|237368.3.peg.2184"/>
<dbReference type="eggNOG" id="COG0031">
    <property type="taxonomic scope" value="Bacteria"/>
</dbReference>
<dbReference type="PANTHER" id="PTHR10314">
    <property type="entry name" value="CYSTATHIONINE BETA-SYNTHASE"/>
    <property type="match status" value="1"/>
</dbReference>
<protein>
    <recommendedName>
        <fullName evidence="5 13">Cysteine synthase</fullName>
        <ecNumber evidence="4 13">2.5.1.47</ecNumber>
    </recommendedName>
</protein>
<sequence length="310" mass="33419">MPIYDDILATIGRTPIVKINKIPDEKCANLFGKLEMFNPAGSVKDRIGLAMIEDAEKRGLLKPGDTIVEPTSGNTGIALAMVATVKGYKAIFTMPETMSLERRALLRYFGAEIILTEGSKGMKGAIEKAAELVKEKGYFQPQQFDNPVNSQIHRETTGPEIVMDFEGKDLHYFVAGVGTGGTISGAGEVLKKRYSDIKNIVVEPAESPVLSGGQPGPHKIQGLGAGFIPGIYNQAVVDEVRRVTSDEAFSMTIRLAKEEGIFCGISSGANMHVALKIAREAGSGKNVLVILPDTGERYISTDLFKAIEKD</sequence>
<dbReference type="GO" id="GO:0004124">
    <property type="term" value="F:cysteine synthase activity"/>
    <property type="evidence" value="ECO:0007669"/>
    <property type="project" value="UniProtKB-UniRule"/>
</dbReference>
<name>A0A0B0ENR3_9BACT</name>
<dbReference type="InterPro" id="IPR005859">
    <property type="entry name" value="CysK"/>
</dbReference>
<dbReference type="InterPro" id="IPR036052">
    <property type="entry name" value="TrpB-like_PALP_sf"/>
</dbReference>
<evidence type="ECO:0000256" key="3">
    <source>
        <dbReference type="ARBA" id="ARBA00007103"/>
    </source>
</evidence>
<dbReference type="EMBL" id="JRYO01000143">
    <property type="protein sequence ID" value="KHE92260.1"/>
    <property type="molecule type" value="Genomic_DNA"/>
</dbReference>
<accession>A0A0B0ENR3</accession>
<dbReference type="Pfam" id="PF00291">
    <property type="entry name" value="PALP"/>
    <property type="match status" value="1"/>
</dbReference>
<evidence type="ECO:0000256" key="4">
    <source>
        <dbReference type="ARBA" id="ARBA00012681"/>
    </source>
</evidence>
<dbReference type="SUPFAM" id="SSF53686">
    <property type="entry name" value="Tryptophan synthase beta subunit-like PLP-dependent enzymes"/>
    <property type="match status" value="1"/>
</dbReference>
<reference evidence="15 16" key="1">
    <citation type="submission" date="2014-10" db="EMBL/GenBank/DDBJ databases">
        <title>Draft genome of anammox bacterium scalindua brodae, obtained using differential coverage binning of sequence data from two enrichment reactors.</title>
        <authorList>
            <person name="Speth D.R."/>
            <person name="Russ L."/>
            <person name="Kartal B."/>
            <person name="Op den Camp H.J."/>
            <person name="Dutilh B.E."/>
            <person name="Jetten M.S."/>
        </authorList>
    </citation>
    <scope>NUCLEOTIDE SEQUENCE [LARGE SCALE GENOMIC DNA]</scope>
    <source>
        <strain evidence="15">RU1</strain>
    </source>
</reference>
<dbReference type="FunFam" id="3.40.50.1100:FF:000118">
    <property type="entry name" value="Related to CYS4-cystathionine beta-synthase"/>
    <property type="match status" value="1"/>
</dbReference>
<dbReference type="InterPro" id="IPR001926">
    <property type="entry name" value="TrpB-like_PALP"/>
</dbReference>
<comment type="cofactor">
    <cofactor evidence="1 11 13">
        <name>pyridoxal 5'-phosphate</name>
        <dbReference type="ChEBI" id="CHEBI:597326"/>
    </cofactor>
</comment>
<proteinExistence type="inferred from homology"/>
<keyword evidence="8 11" id="KW-0663">Pyridoxal phosphate</keyword>
<feature type="binding site" evidence="11">
    <location>
        <begin position="178"/>
        <end position="182"/>
    </location>
    <ligand>
        <name>pyridoxal 5'-phosphate</name>
        <dbReference type="ChEBI" id="CHEBI:597326"/>
    </ligand>
</feature>
<dbReference type="InterPro" id="IPR050214">
    <property type="entry name" value="Cys_Synth/Cystath_Beta-Synth"/>
</dbReference>
<evidence type="ECO:0000256" key="2">
    <source>
        <dbReference type="ARBA" id="ARBA00004962"/>
    </source>
</evidence>
<keyword evidence="9 13" id="KW-0198">Cysteine biosynthesis</keyword>
<keyword evidence="7 13" id="KW-0808">Transferase</keyword>
<gene>
    <name evidence="15" type="ORF">SCABRO_02023</name>
</gene>
<evidence type="ECO:0000313" key="15">
    <source>
        <dbReference type="EMBL" id="KHE92260.1"/>
    </source>
</evidence>
<dbReference type="GO" id="GO:0006535">
    <property type="term" value="P:cysteine biosynthetic process from serine"/>
    <property type="evidence" value="ECO:0007669"/>
    <property type="project" value="UniProtKB-UniRule"/>
</dbReference>
<evidence type="ECO:0000256" key="8">
    <source>
        <dbReference type="ARBA" id="ARBA00022898"/>
    </source>
</evidence>
<evidence type="ECO:0000256" key="1">
    <source>
        <dbReference type="ARBA" id="ARBA00001933"/>
    </source>
</evidence>
<evidence type="ECO:0000256" key="13">
    <source>
        <dbReference type="RuleBase" id="RU003985"/>
    </source>
</evidence>
<evidence type="ECO:0000256" key="11">
    <source>
        <dbReference type="PIRSR" id="PIRSR605856-50"/>
    </source>
</evidence>
<evidence type="ECO:0000256" key="12">
    <source>
        <dbReference type="PIRSR" id="PIRSR605856-51"/>
    </source>
</evidence>
<dbReference type="NCBIfam" id="TIGR01139">
    <property type="entry name" value="cysK"/>
    <property type="match status" value="1"/>
</dbReference>
<feature type="domain" description="Tryptophan synthase beta chain-like PALP" evidence="14">
    <location>
        <begin position="9"/>
        <end position="293"/>
    </location>
</feature>
<comment type="pathway">
    <text evidence="2">Amino-acid biosynthesis; L-cysteine biosynthesis; L-cysteine from L-serine: step 2/2.</text>
</comment>
<feature type="modified residue" description="N6-(pyridoxal phosphate)lysine" evidence="12">
    <location>
        <position position="44"/>
    </location>
</feature>
<evidence type="ECO:0000256" key="6">
    <source>
        <dbReference type="ARBA" id="ARBA00022605"/>
    </source>
</evidence>
<evidence type="ECO:0000256" key="7">
    <source>
        <dbReference type="ARBA" id="ARBA00022679"/>
    </source>
</evidence>
<comment type="similarity">
    <text evidence="3 13">Belongs to the cysteine synthase/cystathionine beta-synthase family.</text>
</comment>
<feature type="binding site" evidence="11">
    <location>
        <position position="266"/>
    </location>
    <ligand>
        <name>pyridoxal 5'-phosphate</name>
        <dbReference type="ChEBI" id="CHEBI:597326"/>
    </ligand>
</feature>
<evidence type="ECO:0000256" key="9">
    <source>
        <dbReference type="ARBA" id="ARBA00023192"/>
    </source>
</evidence>
<evidence type="ECO:0000256" key="5">
    <source>
        <dbReference type="ARBA" id="ARBA00019371"/>
    </source>
</evidence>
<organism evidence="15 16">
    <name type="scientific">Candidatus Scalindua brodae</name>
    <dbReference type="NCBI Taxonomy" id="237368"/>
    <lineage>
        <taxon>Bacteria</taxon>
        <taxon>Pseudomonadati</taxon>
        <taxon>Planctomycetota</taxon>
        <taxon>Candidatus Brocadiia</taxon>
        <taxon>Candidatus Brocadiales</taxon>
        <taxon>Candidatus Scalinduaceae</taxon>
        <taxon>Candidatus Scalindua</taxon>
    </lineage>
</organism>
<comment type="caution">
    <text evidence="15">The sequence shown here is derived from an EMBL/GenBank/DDBJ whole genome shotgun (WGS) entry which is preliminary data.</text>
</comment>
<dbReference type="Gene3D" id="3.40.50.1100">
    <property type="match status" value="2"/>
</dbReference>
<comment type="catalytic activity">
    <reaction evidence="10 13">
        <text>O-acetyl-L-serine + hydrogen sulfide = L-cysteine + acetate</text>
        <dbReference type="Rhea" id="RHEA:14829"/>
        <dbReference type="ChEBI" id="CHEBI:29919"/>
        <dbReference type="ChEBI" id="CHEBI:30089"/>
        <dbReference type="ChEBI" id="CHEBI:35235"/>
        <dbReference type="ChEBI" id="CHEBI:58340"/>
        <dbReference type="EC" id="2.5.1.47"/>
    </reaction>
</comment>
<dbReference type="CDD" id="cd01561">
    <property type="entry name" value="CBS_like"/>
    <property type="match status" value="1"/>
</dbReference>
<dbReference type="AlphaFoldDB" id="A0A0B0ENR3"/>
<dbReference type="FunFam" id="3.40.50.1100:FF:000002">
    <property type="entry name" value="Cysteine synthase"/>
    <property type="match status" value="1"/>
</dbReference>
<evidence type="ECO:0000256" key="10">
    <source>
        <dbReference type="ARBA" id="ARBA00047931"/>
    </source>
</evidence>
<dbReference type="InterPro" id="IPR005856">
    <property type="entry name" value="Cys_synth"/>
</dbReference>
<dbReference type="Proteomes" id="UP000030652">
    <property type="component" value="Unassembled WGS sequence"/>
</dbReference>